<keyword evidence="6" id="KW-0687">Ribonucleoprotein</keyword>
<evidence type="ECO:0000256" key="8">
    <source>
        <dbReference type="ARBA" id="ARBA00035528"/>
    </source>
</evidence>
<dbReference type="GO" id="GO:0032543">
    <property type="term" value="P:mitochondrial translation"/>
    <property type="evidence" value="ECO:0007669"/>
    <property type="project" value="TreeGrafter"/>
</dbReference>
<dbReference type="InterPro" id="IPR000589">
    <property type="entry name" value="Ribosomal_uS15"/>
</dbReference>
<dbReference type="Proteomes" id="UP000549394">
    <property type="component" value="Unassembled WGS sequence"/>
</dbReference>
<evidence type="ECO:0000256" key="1">
    <source>
        <dbReference type="ARBA" id="ARBA00004173"/>
    </source>
</evidence>
<dbReference type="OrthoDB" id="441444at2759"/>
<dbReference type="AlphaFoldDB" id="A0A7I8VJZ2"/>
<evidence type="ECO:0000313" key="11">
    <source>
        <dbReference type="Proteomes" id="UP000549394"/>
    </source>
</evidence>
<feature type="coiled-coil region" evidence="9">
    <location>
        <begin position="234"/>
        <end position="269"/>
    </location>
</feature>
<evidence type="ECO:0000256" key="3">
    <source>
        <dbReference type="ARBA" id="ARBA00022946"/>
    </source>
</evidence>
<evidence type="ECO:0000256" key="5">
    <source>
        <dbReference type="ARBA" id="ARBA00023128"/>
    </source>
</evidence>
<evidence type="ECO:0000256" key="9">
    <source>
        <dbReference type="SAM" id="Coils"/>
    </source>
</evidence>
<gene>
    <name evidence="10" type="ORF">DGYR_LOCUS3693</name>
</gene>
<keyword evidence="3" id="KW-0809">Transit peptide</keyword>
<evidence type="ECO:0000256" key="7">
    <source>
        <dbReference type="ARBA" id="ARBA00035249"/>
    </source>
</evidence>
<keyword evidence="4" id="KW-0689">Ribosomal protein</keyword>
<dbReference type="SUPFAM" id="SSF47060">
    <property type="entry name" value="S15/NS1 RNA-binding domain"/>
    <property type="match status" value="1"/>
</dbReference>
<evidence type="ECO:0000256" key="4">
    <source>
        <dbReference type="ARBA" id="ARBA00022980"/>
    </source>
</evidence>
<comment type="similarity">
    <text evidence="2">Belongs to the universal ribosomal protein uS15 family.</text>
</comment>
<evidence type="ECO:0000256" key="6">
    <source>
        <dbReference type="ARBA" id="ARBA00023274"/>
    </source>
</evidence>
<dbReference type="Pfam" id="PF00312">
    <property type="entry name" value="Ribosomal_S15"/>
    <property type="match status" value="1"/>
</dbReference>
<dbReference type="InterPro" id="IPR009068">
    <property type="entry name" value="uS15_NS1_RNA-bd_sf"/>
</dbReference>
<dbReference type="GO" id="GO:0003723">
    <property type="term" value="F:RNA binding"/>
    <property type="evidence" value="ECO:0007669"/>
    <property type="project" value="TreeGrafter"/>
</dbReference>
<keyword evidence="9" id="KW-0175">Coiled coil</keyword>
<protein>
    <recommendedName>
        <fullName evidence="7">Small ribosomal subunit protein uS15m</fullName>
    </recommendedName>
    <alternativeName>
        <fullName evidence="8">28S ribosomal protein S15, mitochondrial</fullName>
    </alternativeName>
</protein>
<name>A0A7I8VJZ2_9ANNE</name>
<organism evidence="10 11">
    <name type="scientific">Dimorphilus gyrociliatus</name>
    <dbReference type="NCBI Taxonomy" id="2664684"/>
    <lineage>
        <taxon>Eukaryota</taxon>
        <taxon>Metazoa</taxon>
        <taxon>Spiralia</taxon>
        <taxon>Lophotrochozoa</taxon>
        <taxon>Annelida</taxon>
        <taxon>Polychaeta</taxon>
        <taxon>Polychaeta incertae sedis</taxon>
        <taxon>Dinophilidae</taxon>
        <taxon>Dimorphilus</taxon>
    </lineage>
</organism>
<keyword evidence="11" id="KW-1185">Reference proteome</keyword>
<comment type="caution">
    <text evidence="10">The sequence shown here is derived from an EMBL/GenBank/DDBJ whole genome shotgun (WGS) entry which is preliminary data.</text>
</comment>
<dbReference type="PANTHER" id="PTHR46685">
    <property type="entry name" value="28S RIBOSOMAL PROTEIN S15, MITOCHONDRIAL"/>
    <property type="match status" value="1"/>
</dbReference>
<dbReference type="GO" id="GO:0005763">
    <property type="term" value="C:mitochondrial small ribosomal subunit"/>
    <property type="evidence" value="ECO:0007669"/>
    <property type="project" value="TreeGrafter"/>
</dbReference>
<sequence>MLSTSRAILRFSNKAFKQNNTLRDTVLRPGTAMSLDSDHFIGPFNIENRRNFRKRLQKWRNATQPPTNPIFSKGNSITDAGDIFRTLPEYKPNTPKLGFEFIENMEGVNDTVRKLFSLDLADNHDRFSKWMHDFVSQIREHPVDVQSYEYMIAKLTVEIRNHAKHCLNIKKDKRSKTILHNRIAKRKKYLRLLKEMDEEKFNWILNELKIQYIPITPESFIKVSERDQQRRLILQEADNIKESKLKELREALAEEREKFEKEKEIELKDIEKRLNQLGISMKGKDVPTILANLEGMEKPPTVKKVSRRWMVLQKKFEVYGVAEKYPANSPGY</sequence>
<evidence type="ECO:0000256" key="2">
    <source>
        <dbReference type="ARBA" id="ARBA00008434"/>
    </source>
</evidence>
<proteinExistence type="inferred from homology"/>
<dbReference type="PANTHER" id="PTHR46685:SF1">
    <property type="entry name" value="SMALL RIBOSOMAL SUBUNIT PROTEIN US15M"/>
    <property type="match status" value="1"/>
</dbReference>
<accession>A0A7I8VJZ2</accession>
<keyword evidence="5" id="KW-0496">Mitochondrion</keyword>
<dbReference type="InterPro" id="IPR052137">
    <property type="entry name" value="uS15_ribosomal"/>
</dbReference>
<dbReference type="Gene3D" id="1.10.287.10">
    <property type="entry name" value="S15/NS1, RNA-binding"/>
    <property type="match status" value="1"/>
</dbReference>
<comment type="subcellular location">
    <subcellularLocation>
        <location evidence="1">Mitochondrion</location>
    </subcellularLocation>
</comment>
<dbReference type="GO" id="GO:0003735">
    <property type="term" value="F:structural constituent of ribosome"/>
    <property type="evidence" value="ECO:0007669"/>
    <property type="project" value="InterPro"/>
</dbReference>
<reference evidence="10 11" key="1">
    <citation type="submission" date="2020-08" db="EMBL/GenBank/DDBJ databases">
        <authorList>
            <person name="Hejnol A."/>
        </authorList>
    </citation>
    <scope>NUCLEOTIDE SEQUENCE [LARGE SCALE GENOMIC DNA]</scope>
</reference>
<dbReference type="EMBL" id="CAJFCJ010000005">
    <property type="protein sequence ID" value="CAD5114890.1"/>
    <property type="molecule type" value="Genomic_DNA"/>
</dbReference>
<dbReference type="SMART" id="SM01387">
    <property type="entry name" value="Ribosomal_S15"/>
    <property type="match status" value="1"/>
</dbReference>
<evidence type="ECO:0000313" key="10">
    <source>
        <dbReference type="EMBL" id="CAD5114890.1"/>
    </source>
</evidence>